<proteinExistence type="predicted"/>
<sequence length="46" mass="5399">MGLKNKYNGKELSNNNKHKRLALVKDYFGWLARKRVLLVNPTLDLE</sequence>
<accession>M3H074</accession>
<reference evidence="1 2" key="1">
    <citation type="submission" date="2013-01" db="EMBL/GenBank/DDBJ databases">
        <authorList>
            <person name="Harkins D.M."/>
            <person name="Durkin A.S."/>
            <person name="Brinkac L.M."/>
            <person name="Haft D.H."/>
            <person name="Selengut J.D."/>
            <person name="Sanka R."/>
            <person name="DePew J."/>
            <person name="Purushe J."/>
            <person name="Tulsiani S.M."/>
            <person name="Graham G.C."/>
            <person name="Burns M.-A."/>
            <person name="Dohnt M.F."/>
            <person name="Smythe L.D."/>
            <person name="McKay D.B."/>
            <person name="Craig S.B."/>
            <person name="Vinetz J.M."/>
            <person name="Sutton G.G."/>
            <person name="Nierman W.C."/>
            <person name="Fouts D.E."/>
        </authorList>
    </citation>
    <scope>NUCLEOTIDE SEQUENCE [LARGE SCALE GENOMIC DNA]</scope>
    <source>
        <strain evidence="1 2">LT2116</strain>
    </source>
</reference>
<protein>
    <submittedName>
        <fullName evidence="1">Uncharacterized protein</fullName>
    </submittedName>
</protein>
<comment type="caution">
    <text evidence="1">The sequence shown here is derived from an EMBL/GenBank/DDBJ whole genome shotgun (WGS) entry which is preliminary data.</text>
</comment>
<gene>
    <name evidence="1" type="ORF">LEP1GSC188_0556</name>
</gene>
<dbReference type="Proteomes" id="UP000011770">
    <property type="component" value="Unassembled WGS sequence"/>
</dbReference>
<evidence type="ECO:0000313" key="2">
    <source>
        <dbReference type="Proteomes" id="UP000011770"/>
    </source>
</evidence>
<dbReference type="EMBL" id="AHOR02000020">
    <property type="protein sequence ID" value="EMF82556.1"/>
    <property type="molecule type" value="Genomic_DNA"/>
</dbReference>
<name>M3H074_9LEPT</name>
<evidence type="ECO:0000313" key="1">
    <source>
        <dbReference type="EMBL" id="EMF82556.1"/>
    </source>
</evidence>
<organism evidence="1 2">
    <name type="scientific">Leptospira weilii serovar Topaz str. LT2116</name>
    <dbReference type="NCBI Taxonomy" id="1088540"/>
    <lineage>
        <taxon>Bacteria</taxon>
        <taxon>Pseudomonadati</taxon>
        <taxon>Spirochaetota</taxon>
        <taxon>Spirochaetia</taxon>
        <taxon>Leptospirales</taxon>
        <taxon>Leptospiraceae</taxon>
        <taxon>Leptospira</taxon>
    </lineage>
</organism>
<dbReference type="AlphaFoldDB" id="M3H074"/>